<evidence type="ECO:0000256" key="1">
    <source>
        <dbReference type="SAM" id="MobiDB-lite"/>
    </source>
</evidence>
<organism evidence="2 3">
    <name type="scientific">Xaviernesmea rhizosphaerae</name>
    <dbReference type="NCBI Taxonomy" id="1672749"/>
    <lineage>
        <taxon>Bacteria</taxon>
        <taxon>Pseudomonadati</taxon>
        <taxon>Pseudomonadota</taxon>
        <taxon>Alphaproteobacteria</taxon>
        <taxon>Hyphomicrobiales</taxon>
        <taxon>Rhizobiaceae</taxon>
        <taxon>Rhizobium/Agrobacterium group</taxon>
        <taxon>Xaviernesmea</taxon>
    </lineage>
</organism>
<evidence type="ECO:0000313" key="3">
    <source>
        <dbReference type="Proteomes" id="UP000186143"/>
    </source>
</evidence>
<evidence type="ECO:0000313" key="2">
    <source>
        <dbReference type="EMBL" id="OLP57673.1"/>
    </source>
</evidence>
<name>A0A1Q9AQG9_9HYPH</name>
<dbReference type="AlphaFoldDB" id="A0A1Q9AQG9"/>
<dbReference type="EMBL" id="MKIO01000010">
    <property type="protein sequence ID" value="OLP57673.1"/>
    <property type="molecule type" value="Genomic_DNA"/>
</dbReference>
<feature type="region of interest" description="Disordered" evidence="1">
    <location>
        <begin position="1"/>
        <end position="20"/>
    </location>
</feature>
<gene>
    <name evidence="2" type="ORF">BJF92_07070</name>
</gene>
<protein>
    <submittedName>
        <fullName evidence="2">Uncharacterized protein</fullName>
    </submittedName>
</protein>
<dbReference type="Proteomes" id="UP000186143">
    <property type="component" value="Unassembled WGS sequence"/>
</dbReference>
<comment type="caution">
    <text evidence="2">The sequence shown here is derived from an EMBL/GenBank/DDBJ whole genome shotgun (WGS) entry which is preliminary data.</text>
</comment>
<proteinExistence type="predicted"/>
<reference evidence="2 3" key="1">
    <citation type="submission" date="2016-09" db="EMBL/GenBank/DDBJ databases">
        <title>Rhizobium sp. nov., a novel species isolated from the rice rhizosphere.</title>
        <authorList>
            <person name="Zhao J."/>
            <person name="Zhang X."/>
        </authorList>
    </citation>
    <scope>NUCLEOTIDE SEQUENCE [LARGE SCALE GENOMIC DNA]</scope>
    <source>
        <strain evidence="2 3">MH17</strain>
    </source>
</reference>
<sequence>MPRLSRQAVGLEQDGGWDGGSSVTAYIGELMLTRAALEAVARDLRGRDEPRFDALIEAMSRLARLVNDHAMGMQAMQGMSDTSRLPAPEVGAGDV</sequence>
<accession>A0A1Q9AQG9</accession>